<dbReference type="GO" id="GO:0017183">
    <property type="term" value="P:protein histidyl modification to diphthamide"/>
    <property type="evidence" value="ECO:0007669"/>
    <property type="project" value="UniProtKB-UniPathway"/>
</dbReference>
<comment type="caution">
    <text evidence="8">The sequence shown here is derived from an EMBL/GenBank/DDBJ whole genome shotgun (WGS) entry which is preliminary data.</text>
</comment>
<keyword evidence="5" id="KW-0949">S-adenosyl-L-methionine</keyword>
<comment type="similarity">
    <text evidence="2">Belongs to the diphthine synthase family.</text>
</comment>
<dbReference type="InterPro" id="IPR023140">
    <property type="entry name" value="DUF357"/>
</dbReference>
<dbReference type="SUPFAM" id="SSF158372">
    <property type="entry name" value="AF1782-like"/>
    <property type="match status" value="1"/>
</dbReference>
<evidence type="ECO:0000256" key="5">
    <source>
        <dbReference type="ARBA" id="ARBA00022691"/>
    </source>
</evidence>
<dbReference type="SUPFAM" id="SSF53790">
    <property type="entry name" value="Tetrapyrrole methylase"/>
    <property type="match status" value="1"/>
</dbReference>
<keyword evidence="3" id="KW-0489">Methyltransferase</keyword>
<sequence>MLWFVGLGISGVDSISVSTQKLLKQADIVYMEQFTSPISKSDTAKIKKLAKSKLKIAKRWMVEDGTEILKNAKKKKVVLLAYGDPYIATTHIELRVRAIQEKIKTQTVHAASSLTSLVGEAGLHYYKIGKIVTIMSELKSMTTPYYVIYKNLIEGNHTLLLLEYNQDAEFFLEPKNALNALLETEKEQKRKVIHPSTFVIVASRIGFKNQEITSGKISTLKKIDFGKPPHTIIIPGKLHFTESDAIKVLTKCHDDLFDNSKTIKKIPKQMIEKYVPMVRQALREITPYFKDSKEFQEVLENAELYIQDAEKFLEQGKDEVAILSIGYADGLVDSLRIAKG</sequence>
<evidence type="ECO:0000259" key="6">
    <source>
        <dbReference type="Pfam" id="PF00590"/>
    </source>
</evidence>
<organism evidence="8">
    <name type="scientific">marine sediment metagenome</name>
    <dbReference type="NCBI Taxonomy" id="412755"/>
    <lineage>
        <taxon>unclassified sequences</taxon>
        <taxon>metagenomes</taxon>
        <taxon>ecological metagenomes</taxon>
    </lineage>
</organism>
<keyword evidence="4" id="KW-0808">Transferase</keyword>
<feature type="non-terminal residue" evidence="8">
    <location>
        <position position="340"/>
    </location>
</feature>
<dbReference type="CDD" id="cd11647">
    <property type="entry name" value="DHP5_DphB"/>
    <property type="match status" value="1"/>
</dbReference>
<dbReference type="InterPro" id="IPR004551">
    <property type="entry name" value="Dphthn_synthase"/>
</dbReference>
<feature type="domain" description="DUF357" evidence="7">
    <location>
        <begin position="273"/>
        <end position="338"/>
    </location>
</feature>
<accession>A0A0F9F5Y9</accession>
<comment type="pathway">
    <text evidence="1">Protein modification; peptidyl-diphthamide biosynthesis.</text>
</comment>
<evidence type="ECO:0000256" key="4">
    <source>
        <dbReference type="ARBA" id="ARBA00022679"/>
    </source>
</evidence>
<evidence type="ECO:0000256" key="2">
    <source>
        <dbReference type="ARBA" id="ARBA00006729"/>
    </source>
</evidence>
<dbReference type="InterPro" id="IPR035996">
    <property type="entry name" value="4pyrrol_Methylase_sf"/>
</dbReference>
<dbReference type="Gene3D" id="1.20.1270.90">
    <property type="entry name" value="AF1782-like"/>
    <property type="match status" value="1"/>
</dbReference>
<dbReference type="InterPro" id="IPR000878">
    <property type="entry name" value="4pyrrol_Mease"/>
</dbReference>
<evidence type="ECO:0000313" key="8">
    <source>
        <dbReference type="EMBL" id="KKL52670.1"/>
    </source>
</evidence>
<dbReference type="GO" id="GO:0004164">
    <property type="term" value="F:diphthine synthase activity"/>
    <property type="evidence" value="ECO:0007669"/>
    <property type="project" value="InterPro"/>
</dbReference>
<dbReference type="UniPathway" id="UPA00559"/>
<gene>
    <name evidence="8" type="ORF">LCGC14_2283150</name>
</gene>
<dbReference type="Gene3D" id="3.40.1010.10">
    <property type="entry name" value="Cobalt-precorrin-4 Transmethylase, Domain 1"/>
    <property type="match status" value="1"/>
</dbReference>
<dbReference type="EMBL" id="LAZR01031811">
    <property type="protein sequence ID" value="KKL52670.1"/>
    <property type="molecule type" value="Genomic_DNA"/>
</dbReference>
<dbReference type="Pfam" id="PF04010">
    <property type="entry name" value="DUF357"/>
    <property type="match status" value="1"/>
</dbReference>
<dbReference type="Pfam" id="PF00590">
    <property type="entry name" value="TP_methylase"/>
    <property type="match status" value="1"/>
</dbReference>
<name>A0A0F9F5Y9_9ZZZZ</name>
<dbReference type="Gene3D" id="3.30.950.10">
    <property type="entry name" value="Methyltransferase, Cobalt-precorrin-4 Transmethylase, Domain 2"/>
    <property type="match status" value="1"/>
</dbReference>
<reference evidence="8" key="1">
    <citation type="journal article" date="2015" name="Nature">
        <title>Complex archaea that bridge the gap between prokaryotes and eukaryotes.</title>
        <authorList>
            <person name="Spang A."/>
            <person name="Saw J.H."/>
            <person name="Jorgensen S.L."/>
            <person name="Zaremba-Niedzwiedzka K."/>
            <person name="Martijn J."/>
            <person name="Lind A.E."/>
            <person name="van Eijk R."/>
            <person name="Schleper C."/>
            <person name="Guy L."/>
            <person name="Ettema T.J."/>
        </authorList>
    </citation>
    <scope>NUCLEOTIDE SEQUENCE</scope>
</reference>
<proteinExistence type="inferred from homology"/>
<dbReference type="GO" id="GO:0032259">
    <property type="term" value="P:methylation"/>
    <property type="evidence" value="ECO:0007669"/>
    <property type="project" value="UniProtKB-KW"/>
</dbReference>
<evidence type="ECO:0008006" key="9">
    <source>
        <dbReference type="Google" id="ProtNLM"/>
    </source>
</evidence>
<dbReference type="InterPro" id="IPR014776">
    <property type="entry name" value="4pyrrole_Mease_sub2"/>
</dbReference>
<dbReference type="NCBIfam" id="TIGR00522">
    <property type="entry name" value="dph5"/>
    <property type="match status" value="1"/>
</dbReference>
<dbReference type="InterPro" id="IPR014777">
    <property type="entry name" value="4pyrrole_Mease_sub1"/>
</dbReference>
<dbReference type="InterPro" id="IPR036809">
    <property type="entry name" value="AF1782-like_sf"/>
</dbReference>
<evidence type="ECO:0000259" key="7">
    <source>
        <dbReference type="Pfam" id="PF04010"/>
    </source>
</evidence>
<evidence type="ECO:0000256" key="3">
    <source>
        <dbReference type="ARBA" id="ARBA00022603"/>
    </source>
</evidence>
<dbReference type="PANTHER" id="PTHR10882">
    <property type="entry name" value="DIPHTHINE SYNTHASE"/>
    <property type="match status" value="1"/>
</dbReference>
<protein>
    <recommendedName>
        <fullName evidence="9">Tetrapyrrole methylase domain-containing protein</fullName>
    </recommendedName>
</protein>
<dbReference type="AlphaFoldDB" id="A0A0F9F5Y9"/>
<feature type="domain" description="Tetrapyrrole methylase" evidence="6">
    <location>
        <begin position="1"/>
        <end position="220"/>
    </location>
</feature>
<dbReference type="PANTHER" id="PTHR10882:SF0">
    <property type="entry name" value="DIPHTHINE METHYL ESTER SYNTHASE"/>
    <property type="match status" value="1"/>
</dbReference>
<evidence type="ECO:0000256" key="1">
    <source>
        <dbReference type="ARBA" id="ARBA00005156"/>
    </source>
</evidence>